<keyword evidence="6 8" id="KW-0472">Membrane</keyword>
<dbReference type="PANTHER" id="PTHR43386">
    <property type="entry name" value="OLIGOPEPTIDE TRANSPORT SYSTEM PERMEASE PROTEIN APPC"/>
    <property type="match status" value="1"/>
</dbReference>
<evidence type="ECO:0000256" key="6">
    <source>
        <dbReference type="ARBA" id="ARBA00023136"/>
    </source>
</evidence>
<dbReference type="InterPro" id="IPR000515">
    <property type="entry name" value="MetI-like"/>
</dbReference>
<feature type="transmembrane region" description="Helical" evidence="8">
    <location>
        <begin position="201"/>
        <end position="219"/>
    </location>
</feature>
<dbReference type="PROSITE" id="PS50928">
    <property type="entry name" value="ABC_TM1"/>
    <property type="match status" value="1"/>
</dbReference>
<feature type="transmembrane region" description="Helical" evidence="8">
    <location>
        <begin position="239"/>
        <end position="261"/>
    </location>
</feature>
<feature type="transmembrane region" description="Helical" evidence="8">
    <location>
        <begin position="108"/>
        <end position="129"/>
    </location>
</feature>
<dbReference type="NCBIfam" id="NF045474">
    <property type="entry name" value="Opp2C"/>
    <property type="match status" value="1"/>
</dbReference>
<accession>A0ABV6KYT0</accession>
<feature type="transmembrane region" description="Helical" evidence="8">
    <location>
        <begin position="7"/>
        <end position="29"/>
    </location>
</feature>
<keyword evidence="2 8" id="KW-0813">Transport</keyword>
<organism evidence="10 11">
    <name type="scientific">Robertmurraya beringensis</name>
    <dbReference type="NCBI Taxonomy" id="641660"/>
    <lineage>
        <taxon>Bacteria</taxon>
        <taxon>Bacillati</taxon>
        <taxon>Bacillota</taxon>
        <taxon>Bacilli</taxon>
        <taxon>Bacillales</taxon>
        <taxon>Bacillaceae</taxon>
        <taxon>Robertmurraya</taxon>
    </lineage>
</organism>
<comment type="similarity">
    <text evidence="7">Belongs to the binding-protein-dependent transport system permease family. OppBC subfamily.</text>
</comment>
<dbReference type="Proteomes" id="UP001589738">
    <property type="component" value="Unassembled WGS sequence"/>
</dbReference>
<dbReference type="CDD" id="cd06261">
    <property type="entry name" value="TM_PBP2"/>
    <property type="match status" value="1"/>
</dbReference>
<sequence length="274" mass="30006">MKNKKNLSMVIGISLASILAIVFLVGSFFGTQDPFYINMTNRLSASSSHHWLGTDHMGRDIFARIVYGAKLTIGLGLLIILLAMCIGIPIGLLSGYIGGRMDAFFMRVIDGILAFPDFILAIAIAGILGPSLTNIVIAIVLVKWIVYARVVRGLVLEEKQKEFVLASRLSYSSNFHTIQFHIIPQIFSEIVVMAAIDVGKIILLISSFSYIGIGAQAPLPEWGAMLNEGRTFFQVHPSLMVYPGIAILLTVLCCNLLGEGLKGYFKTGKRRNIL</sequence>
<evidence type="ECO:0000256" key="4">
    <source>
        <dbReference type="ARBA" id="ARBA00022692"/>
    </source>
</evidence>
<keyword evidence="11" id="KW-1185">Reference proteome</keyword>
<comment type="caution">
    <text evidence="10">The sequence shown here is derived from an EMBL/GenBank/DDBJ whole genome shotgun (WGS) entry which is preliminary data.</text>
</comment>
<comment type="subcellular location">
    <subcellularLocation>
        <location evidence="1 8">Cell membrane</location>
        <topology evidence="1 8">Multi-pass membrane protein</topology>
    </subcellularLocation>
</comment>
<dbReference type="PANTHER" id="PTHR43386:SF1">
    <property type="entry name" value="D,D-DIPEPTIDE TRANSPORT SYSTEM PERMEASE PROTEIN DDPC-RELATED"/>
    <property type="match status" value="1"/>
</dbReference>
<feature type="domain" description="ABC transmembrane type-1" evidence="9">
    <location>
        <begin position="69"/>
        <end position="258"/>
    </location>
</feature>
<keyword evidence="5 8" id="KW-1133">Transmembrane helix</keyword>
<evidence type="ECO:0000256" key="3">
    <source>
        <dbReference type="ARBA" id="ARBA00022475"/>
    </source>
</evidence>
<keyword evidence="4 8" id="KW-0812">Transmembrane</keyword>
<dbReference type="InterPro" id="IPR053385">
    <property type="entry name" value="ABC_transport_permease"/>
</dbReference>
<evidence type="ECO:0000256" key="5">
    <source>
        <dbReference type="ARBA" id="ARBA00022989"/>
    </source>
</evidence>
<protein>
    <submittedName>
        <fullName evidence="10">Nickel transporter permease</fullName>
    </submittedName>
</protein>
<name>A0ABV6KYT0_9BACI</name>
<feature type="transmembrane region" description="Helical" evidence="8">
    <location>
        <begin position="73"/>
        <end position="96"/>
    </location>
</feature>
<proteinExistence type="inferred from homology"/>
<gene>
    <name evidence="10" type="primary">nikC</name>
    <name evidence="10" type="ORF">ACFFHF_23580</name>
</gene>
<dbReference type="RefSeq" id="WP_160546074.1">
    <property type="nucleotide sequence ID" value="NZ_JBHLUU010000127.1"/>
</dbReference>
<evidence type="ECO:0000256" key="7">
    <source>
        <dbReference type="ARBA" id="ARBA00024202"/>
    </source>
</evidence>
<evidence type="ECO:0000313" key="11">
    <source>
        <dbReference type="Proteomes" id="UP001589738"/>
    </source>
</evidence>
<keyword evidence="3" id="KW-1003">Cell membrane</keyword>
<dbReference type="Gene3D" id="1.10.3720.10">
    <property type="entry name" value="MetI-like"/>
    <property type="match status" value="1"/>
</dbReference>
<evidence type="ECO:0000259" key="9">
    <source>
        <dbReference type="PROSITE" id="PS50928"/>
    </source>
</evidence>
<reference evidence="10 11" key="1">
    <citation type="submission" date="2024-09" db="EMBL/GenBank/DDBJ databases">
        <authorList>
            <person name="Sun Q."/>
            <person name="Mori K."/>
        </authorList>
    </citation>
    <scope>NUCLEOTIDE SEQUENCE [LARGE SCALE GENOMIC DNA]</scope>
    <source>
        <strain evidence="10 11">CGMCC 1.9126</strain>
    </source>
</reference>
<dbReference type="Pfam" id="PF00528">
    <property type="entry name" value="BPD_transp_1"/>
    <property type="match status" value="1"/>
</dbReference>
<evidence type="ECO:0000256" key="2">
    <source>
        <dbReference type="ARBA" id="ARBA00022448"/>
    </source>
</evidence>
<evidence type="ECO:0000256" key="1">
    <source>
        <dbReference type="ARBA" id="ARBA00004651"/>
    </source>
</evidence>
<dbReference type="InterPro" id="IPR050366">
    <property type="entry name" value="BP-dependent_transpt_permease"/>
</dbReference>
<dbReference type="EMBL" id="JBHLUU010000127">
    <property type="protein sequence ID" value="MFC0478175.1"/>
    <property type="molecule type" value="Genomic_DNA"/>
</dbReference>
<evidence type="ECO:0000256" key="8">
    <source>
        <dbReference type="RuleBase" id="RU363032"/>
    </source>
</evidence>
<dbReference type="InterPro" id="IPR035906">
    <property type="entry name" value="MetI-like_sf"/>
</dbReference>
<dbReference type="SUPFAM" id="SSF161098">
    <property type="entry name" value="MetI-like"/>
    <property type="match status" value="1"/>
</dbReference>
<evidence type="ECO:0000313" key="10">
    <source>
        <dbReference type="EMBL" id="MFC0478175.1"/>
    </source>
</evidence>